<proteinExistence type="predicted"/>
<dbReference type="EMBL" id="CP033219">
    <property type="protein sequence ID" value="AZV79269.1"/>
    <property type="molecule type" value="Genomic_DNA"/>
</dbReference>
<dbReference type="AlphaFoldDB" id="A0A3T0N5M2"/>
<dbReference type="Proteomes" id="UP000283063">
    <property type="component" value="Chromosome"/>
</dbReference>
<dbReference type="OrthoDB" id="9806326at2"/>
<organism evidence="1 2">
    <name type="scientific">Parasedimentitalea marina</name>
    <dbReference type="NCBI Taxonomy" id="2483033"/>
    <lineage>
        <taxon>Bacteria</taxon>
        <taxon>Pseudomonadati</taxon>
        <taxon>Pseudomonadota</taxon>
        <taxon>Alphaproteobacteria</taxon>
        <taxon>Rhodobacterales</taxon>
        <taxon>Paracoccaceae</taxon>
        <taxon>Parasedimentitalea</taxon>
    </lineage>
</organism>
<gene>
    <name evidence="1" type="ORF">EBB79_16200</name>
</gene>
<evidence type="ECO:0000313" key="1">
    <source>
        <dbReference type="EMBL" id="AZV79269.1"/>
    </source>
</evidence>
<dbReference type="KEGG" id="sedi:EBB79_16200"/>
<reference evidence="1 2" key="1">
    <citation type="submission" date="2018-10" db="EMBL/GenBank/DDBJ databases">
        <title>Parasedimentitalea marina sp. nov., a psychrophilic bacterium isolated from deep seawater of the New Britain Trench.</title>
        <authorList>
            <person name="Cao J."/>
        </authorList>
    </citation>
    <scope>NUCLEOTIDE SEQUENCE [LARGE SCALE GENOMIC DNA]</scope>
    <source>
        <strain evidence="1 2">W43</strain>
    </source>
</reference>
<dbReference type="CDD" id="cd14789">
    <property type="entry name" value="Tiki"/>
    <property type="match status" value="1"/>
</dbReference>
<name>A0A3T0N5M2_9RHOB</name>
<dbReference type="PANTHER" id="PTHR40590">
    <property type="entry name" value="CYTOPLASMIC PROTEIN-RELATED"/>
    <property type="match status" value="1"/>
</dbReference>
<protein>
    <submittedName>
        <fullName evidence="1">TraB/GumN family protein</fullName>
    </submittedName>
</protein>
<sequence length="355" mass="39822">MTLHCFATFLSKLARITAKWAQRRLTTAVILVFSLTIIGLIPNQAEAACSGKDLRRSLSPEARAQLAQQAAAIPYSQGNHWIASRNGQRIHIIGTQHFGDSRMHSVMRNMRPLIKAADVVFLEQTTVAMEAYSKNGTRKARDYLLPKGTTLPNLMSSEDWAALRMMAPLLDIPADIAPHLQPWVYTMHFGGSRCNVRGFTSRRGLDARIERYAIRNKIPVGGLENPGDGVKAFSRRPLRDQVKYLKFTMRGSAENDDHLITLRESYFDGRLAEGRLLSRQLRFSNQGVSRREAARLINQLDRTLLDGRNKAWMPVILGRKEPVVFIAVGAAHLPGKNGLPALLARRGYDLQRAEF</sequence>
<dbReference type="InterPro" id="IPR047111">
    <property type="entry name" value="YbaP-like"/>
</dbReference>
<dbReference type="PANTHER" id="PTHR40590:SF1">
    <property type="entry name" value="CYTOPLASMIC PROTEIN"/>
    <property type="match status" value="1"/>
</dbReference>
<evidence type="ECO:0000313" key="2">
    <source>
        <dbReference type="Proteomes" id="UP000283063"/>
    </source>
</evidence>
<keyword evidence="2" id="KW-1185">Reference proteome</keyword>
<accession>A0A3T0N5M2</accession>
<dbReference type="InterPro" id="IPR002816">
    <property type="entry name" value="TraB/PrgY/GumN_fam"/>
</dbReference>
<dbReference type="Pfam" id="PF01963">
    <property type="entry name" value="TraB_PrgY_gumN"/>
    <property type="match status" value="1"/>
</dbReference>